<dbReference type="EMBL" id="FLUQ01000001">
    <property type="protein sequence ID" value="SBV96827.1"/>
    <property type="molecule type" value="Genomic_DNA"/>
</dbReference>
<feature type="transmembrane region" description="Helical" evidence="8">
    <location>
        <begin position="134"/>
        <end position="157"/>
    </location>
</feature>
<feature type="transmembrane region" description="Helical" evidence="8">
    <location>
        <begin position="109"/>
        <end position="128"/>
    </location>
</feature>
<gene>
    <name evidence="9" type="ORF">KL86DPRO_11111</name>
</gene>
<dbReference type="PROSITE" id="PS01116">
    <property type="entry name" value="XANTH_URACIL_PERMASE"/>
    <property type="match status" value="1"/>
</dbReference>
<dbReference type="InterPro" id="IPR006042">
    <property type="entry name" value="Xan_ur_permease"/>
</dbReference>
<dbReference type="NCBIfam" id="TIGR00801">
    <property type="entry name" value="ncs2"/>
    <property type="match status" value="1"/>
</dbReference>
<feature type="transmembrane region" description="Helical" evidence="8">
    <location>
        <begin position="410"/>
        <end position="431"/>
    </location>
</feature>
<evidence type="ECO:0000256" key="7">
    <source>
        <dbReference type="ARBA" id="ARBA00023136"/>
    </source>
</evidence>
<dbReference type="NCBIfam" id="NF037981">
    <property type="entry name" value="NCS2_1"/>
    <property type="match status" value="1"/>
</dbReference>
<dbReference type="AlphaFoldDB" id="A0A212JBJ7"/>
<dbReference type="PANTHER" id="PTHR42810:SF4">
    <property type="entry name" value="URIC ACID TRANSPORTER UACT"/>
    <property type="match status" value="1"/>
</dbReference>
<dbReference type="GO" id="GO:0005886">
    <property type="term" value="C:plasma membrane"/>
    <property type="evidence" value="ECO:0007669"/>
    <property type="project" value="UniProtKB-SubCell"/>
</dbReference>
<evidence type="ECO:0000256" key="1">
    <source>
        <dbReference type="ARBA" id="ARBA00004651"/>
    </source>
</evidence>
<feature type="transmembrane region" description="Helical" evidence="8">
    <location>
        <begin position="169"/>
        <end position="190"/>
    </location>
</feature>
<evidence type="ECO:0000256" key="3">
    <source>
        <dbReference type="ARBA" id="ARBA00022448"/>
    </source>
</evidence>
<evidence type="ECO:0000313" key="9">
    <source>
        <dbReference type="EMBL" id="SBV96827.1"/>
    </source>
</evidence>
<evidence type="ECO:0000256" key="2">
    <source>
        <dbReference type="ARBA" id="ARBA00008821"/>
    </source>
</evidence>
<sequence length="469" mass="48734">MTTHATSPEQPASLPRTQGDRIVNSATTQLTDQELLYQLDGRPSLAMAVPIGLQHVFAMFTGNLAPILILSGVVGGLAPGDKVVMIQCAMLMAGLMTLLQVYPLKIGRFQIGAGLPVVMGTSFAFVPTMKTVGAAYGVPGVLGAALLGGFVELLFGIFIKPLKRFFPPLVIGSVLITIGISLLGIGANYFAGGVGAKDFGSWQNLLVGFVVFAVITLLNRFAKGMLKTVAILIGIAVGYVLAACMGKVDFAPLMTAAWFDLPMPFHFSLEFHLDAVISFAAVYIIVALETMGNTAGITMATLGRDTTPEETSGTIVAAAVGAQVGSLFGALPMAAFGQNAGIVSMTRVINRFCIATAGMVMVVAAFCPKIGTVFSSLPPSVIGGAVITVFAMIFLNGIKMVAKEGFSESNCLIIAITFGLGYGLGTSPAATKGLPPVLHFMFGEPITSVCIVSVLACILFGNKSQAAHH</sequence>
<feature type="transmembrane region" description="Helical" evidence="8">
    <location>
        <begin position="352"/>
        <end position="371"/>
    </location>
</feature>
<dbReference type="Pfam" id="PF00860">
    <property type="entry name" value="Xan_ur_permease"/>
    <property type="match status" value="1"/>
</dbReference>
<keyword evidence="6 8" id="KW-1133">Transmembrane helix</keyword>
<keyword evidence="4" id="KW-1003">Cell membrane</keyword>
<evidence type="ECO:0000256" key="4">
    <source>
        <dbReference type="ARBA" id="ARBA00022475"/>
    </source>
</evidence>
<feature type="transmembrane region" description="Helical" evidence="8">
    <location>
        <begin position="271"/>
        <end position="288"/>
    </location>
</feature>
<evidence type="ECO:0000256" key="6">
    <source>
        <dbReference type="ARBA" id="ARBA00022989"/>
    </source>
</evidence>
<comment type="similarity">
    <text evidence="2">Belongs to the nucleobase:cation symporter-2 (NCS2) (TC 2.A.40) family.</text>
</comment>
<reference evidence="9" key="1">
    <citation type="submission" date="2016-04" db="EMBL/GenBank/DDBJ databases">
        <authorList>
            <person name="Evans L.H."/>
            <person name="Alamgir A."/>
            <person name="Owens N."/>
            <person name="Weber N.D."/>
            <person name="Virtaneva K."/>
            <person name="Barbian K."/>
            <person name="Babar A."/>
            <person name="Rosenke K."/>
        </authorList>
    </citation>
    <scope>NUCLEOTIDE SEQUENCE</scope>
    <source>
        <strain evidence="9">86</strain>
    </source>
</reference>
<evidence type="ECO:0000256" key="5">
    <source>
        <dbReference type="ARBA" id="ARBA00022692"/>
    </source>
</evidence>
<evidence type="ECO:0000256" key="8">
    <source>
        <dbReference type="SAM" id="Phobius"/>
    </source>
</evidence>
<comment type="subcellular location">
    <subcellularLocation>
        <location evidence="1">Cell membrane</location>
        <topology evidence="1">Multi-pass membrane protein</topology>
    </subcellularLocation>
</comment>
<organism evidence="9">
    <name type="scientific">uncultured delta proteobacterium</name>
    <dbReference type="NCBI Taxonomy" id="34034"/>
    <lineage>
        <taxon>Bacteria</taxon>
        <taxon>Deltaproteobacteria</taxon>
        <taxon>environmental samples</taxon>
    </lineage>
</organism>
<feature type="transmembrane region" description="Helical" evidence="8">
    <location>
        <begin position="229"/>
        <end position="251"/>
    </location>
</feature>
<proteinExistence type="inferred from homology"/>
<keyword evidence="5 8" id="KW-0812">Transmembrane</keyword>
<name>A0A212JBJ7_9DELT</name>
<protein>
    <submittedName>
        <fullName evidence="9">Uracil-xanthine permease</fullName>
    </submittedName>
</protein>
<keyword evidence="7 8" id="KW-0472">Membrane</keyword>
<dbReference type="PANTHER" id="PTHR42810">
    <property type="entry name" value="PURINE PERMEASE C1399.01C-RELATED"/>
    <property type="match status" value="1"/>
</dbReference>
<feature type="transmembrane region" description="Helical" evidence="8">
    <location>
        <begin position="84"/>
        <end position="102"/>
    </location>
</feature>
<feature type="transmembrane region" description="Helical" evidence="8">
    <location>
        <begin position="202"/>
        <end position="222"/>
    </location>
</feature>
<keyword evidence="3" id="KW-0813">Transport</keyword>
<dbReference type="InterPro" id="IPR006043">
    <property type="entry name" value="NCS2"/>
</dbReference>
<accession>A0A212JBJ7</accession>
<feature type="transmembrane region" description="Helical" evidence="8">
    <location>
        <begin position="56"/>
        <end position="78"/>
    </location>
</feature>
<dbReference type="GO" id="GO:0042907">
    <property type="term" value="F:xanthine transmembrane transporter activity"/>
    <property type="evidence" value="ECO:0007669"/>
    <property type="project" value="TreeGrafter"/>
</dbReference>
<feature type="transmembrane region" description="Helical" evidence="8">
    <location>
        <begin position="377"/>
        <end position="398"/>
    </location>
</feature>
<feature type="transmembrane region" description="Helical" evidence="8">
    <location>
        <begin position="437"/>
        <end position="461"/>
    </location>
</feature>